<gene>
    <name evidence="2" type="ORF">B9W14_00820</name>
</gene>
<organism evidence="2 3">
    <name type="scientific">Clostridium drakei</name>
    <dbReference type="NCBI Taxonomy" id="332101"/>
    <lineage>
        <taxon>Bacteria</taxon>
        <taxon>Bacillati</taxon>
        <taxon>Bacillota</taxon>
        <taxon>Clostridia</taxon>
        <taxon>Eubacteriales</taxon>
        <taxon>Clostridiaceae</taxon>
        <taxon>Clostridium</taxon>
    </lineage>
</organism>
<evidence type="ECO:0000256" key="1">
    <source>
        <dbReference type="SAM" id="Phobius"/>
    </source>
</evidence>
<accession>A0A2U8DK79</accession>
<reference evidence="3" key="1">
    <citation type="submission" date="2017-04" db="EMBL/GenBank/DDBJ databases">
        <authorList>
            <person name="Song Y."/>
            <person name="Cho B.-K."/>
        </authorList>
    </citation>
    <scope>NUCLEOTIDE SEQUENCE [LARGE SCALE GENOMIC DNA]</scope>
    <source>
        <strain evidence="3">SL1</strain>
    </source>
</reference>
<keyword evidence="1" id="KW-0812">Transmembrane</keyword>
<dbReference type="AlphaFoldDB" id="A0A2U8DK79"/>
<evidence type="ECO:0000313" key="3">
    <source>
        <dbReference type="Proteomes" id="UP000244910"/>
    </source>
</evidence>
<dbReference type="RefSeq" id="WP_032076115.1">
    <property type="nucleotide sequence ID" value="NZ_CP020953.1"/>
</dbReference>
<protein>
    <submittedName>
        <fullName evidence="2">Uncharacterized protein</fullName>
    </submittedName>
</protein>
<dbReference type="KEGG" id="cdrk:B9W14_00820"/>
<proteinExistence type="predicted"/>
<feature type="transmembrane region" description="Helical" evidence="1">
    <location>
        <begin position="12"/>
        <end position="31"/>
    </location>
</feature>
<name>A0A2U8DK79_9CLOT</name>
<keyword evidence="1" id="KW-1133">Transmembrane helix</keyword>
<evidence type="ECO:0000313" key="2">
    <source>
        <dbReference type="EMBL" id="AWI03107.1"/>
    </source>
</evidence>
<keyword evidence="3" id="KW-1185">Reference proteome</keyword>
<dbReference type="EMBL" id="CP020953">
    <property type="protein sequence ID" value="AWI03107.1"/>
    <property type="molecule type" value="Genomic_DNA"/>
</dbReference>
<sequence>MVTLLKTIFGDIFFAAIIAGLITYVGINYFIRIMNRIGIVPIMSYSGLFKMFKVIFVICIAITLFNSCQDYTKHKKETSQIESNYKVNQANCQNSNVNIII</sequence>
<feature type="transmembrane region" description="Helical" evidence="1">
    <location>
        <begin position="43"/>
        <end position="65"/>
    </location>
</feature>
<dbReference type="Proteomes" id="UP000244910">
    <property type="component" value="Chromosome"/>
</dbReference>
<keyword evidence="1" id="KW-0472">Membrane</keyword>